<accession>I0EU51</accession>
<dbReference type="Pfam" id="PF13166">
    <property type="entry name" value="AAA_13"/>
    <property type="match status" value="1"/>
</dbReference>
<feature type="domain" description="Protein CR006 P-loop" evidence="3">
    <location>
        <begin position="20"/>
        <end position="754"/>
    </location>
</feature>
<proteinExistence type="predicted"/>
<keyword evidence="1" id="KW-0175">Coiled coil</keyword>
<dbReference type="HOGENOM" id="CLU_020729_2_0_7"/>
<name>I0EU51_HELCM</name>
<feature type="region of interest" description="Disordered" evidence="2">
    <location>
        <begin position="768"/>
        <end position="792"/>
    </location>
</feature>
<evidence type="ECO:0000259" key="3">
    <source>
        <dbReference type="Pfam" id="PF13166"/>
    </source>
</evidence>
<reference evidence="4 5" key="1">
    <citation type="journal article" date="2013" name="PLoS ONE">
        <title>Sequence Divergence and Conservation in Genomes ofHelicobacter cetorum Strains from a Dolphin and a Whale.</title>
        <authorList>
            <person name="Kersulyte D."/>
            <person name="Rossi M."/>
            <person name="Berg D.E."/>
        </authorList>
    </citation>
    <scope>NUCLEOTIDE SEQUENCE [LARGE SCALE GENOMIC DNA]</scope>
    <source>
        <strain evidence="4 5">MIT 99-5656</strain>
    </source>
</reference>
<sequence length="792" mass="93418">MIKKIDIESFGSYENYKFPKDKEFKKINIIYGRNYAGKTTLSRIFQCLENKQLHKDYEKTQFCFTLDDKLQIDENTISENNVEICVYNTDFVKSNLSWLHTENGSIEPFIVLGDSNNELEKEIKSIEMAYGELQESLGEKQKEYSEQEHGLKASSDSLASKLTEQAKEIKDSGIYYLKSSHYDKRGLENDINKISEKELKDFFLEEDTINKNKQIAKEEVKKSIPIFSMPNLNFEQDCLKAQEILKKTIKLSEPIKELLEDSVLQEWVRQGRKYHEGKRELCAFCKNPIDKRLYEKLDLHFNKESEELREQFQKMIKDFENKQNKLDSLIDIKESDFYNELASDFCKCLEQYQNLNKGYKDTIQNFIVALTEREKDIFTPKEIPKIEISYKDLTTKSKVLENEINKLIEKNNQRTENFERERDGARDALRLDKVARFTQTIRYREETEKIKDMDSKKKSLGEEIKSLGEKSNILKAKQEKLKLELKNEDKGAGRVNEYLDRYFSHRGLRLYSVDKNGVEGIKYEVQREYRGEYKKAKNLSEGECSLISFCYFMAKHKDKFTNATSKTIIYIDDPISSLDNNHIFSVFGLIESCIVEEKCFKQLFISTHNLDFLRYLKQFVKKGAKTFLIENDSNRTSCLKLMPDYMAKYTTEFQYLFGELYKIYNNSNKEVNDENYSLYYNAGNNLRKFLECYLFYKYPNDDNFSKNLDKLFDNSPESGKINRFANELSHLTHIDRGQKPIDIPEIKDCIQAVMEKLQEKDKEQFEALKESVGVKERNTKDNKEKDKNKKHQ</sequence>
<organism evidence="4 5">
    <name type="scientific">Helicobacter cetorum (strain ATCC BAA-540 / CCUG 52418 / MIT 99-5656)</name>
    <dbReference type="NCBI Taxonomy" id="1163745"/>
    <lineage>
        <taxon>Bacteria</taxon>
        <taxon>Pseudomonadati</taxon>
        <taxon>Campylobacterota</taxon>
        <taxon>Epsilonproteobacteria</taxon>
        <taxon>Campylobacterales</taxon>
        <taxon>Helicobacteraceae</taxon>
        <taxon>Helicobacter</taxon>
    </lineage>
</organism>
<dbReference type="SUPFAM" id="SSF52540">
    <property type="entry name" value="P-loop containing nucleoside triphosphate hydrolases"/>
    <property type="match status" value="1"/>
</dbReference>
<dbReference type="EMBL" id="CP003481">
    <property type="protein sequence ID" value="AFI06470.1"/>
    <property type="molecule type" value="Genomic_DNA"/>
</dbReference>
<dbReference type="AlphaFoldDB" id="I0EU51"/>
<dbReference type="STRING" id="1163745.HCD_07395"/>
<evidence type="ECO:0000313" key="4">
    <source>
        <dbReference type="EMBL" id="AFI06470.1"/>
    </source>
</evidence>
<dbReference type="KEGG" id="hcm:HCD_07395"/>
<dbReference type="eggNOG" id="COG4694">
    <property type="taxonomic scope" value="Bacteria"/>
</dbReference>
<dbReference type="OrthoDB" id="9795565at2"/>
<evidence type="ECO:0000313" key="5">
    <source>
        <dbReference type="Proteomes" id="UP000005013"/>
    </source>
</evidence>
<keyword evidence="5" id="KW-1185">Reference proteome</keyword>
<dbReference type="InterPro" id="IPR026866">
    <property type="entry name" value="CR006_AAA"/>
</dbReference>
<evidence type="ECO:0000256" key="2">
    <source>
        <dbReference type="SAM" id="MobiDB-lite"/>
    </source>
</evidence>
<gene>
    <name evidence="4" type="ordered locus">HCD_07395</name>
</gene>
<dbReference type="Gene3D" id="3.40.50.300">
    <property type="entry name" value="P-loop containing nucleotide triphosphate hydrolases"/>
    <property type="match status" value="2"/>
</dbReference>
<evidence type="ECO:0000256" key="1">
    <source>
        <dbReference type="SAM" id="Coils"/>
    </source>
</evidence>
<dbReference type="InterPro" id="IPR016024">
    <property type="entry name" value="ARM-type_fold"/>
</dbReference>
<dbReference type="PATRIC" id="fig|1163745.3.peg.1560"/>
<dbReference type="SUPFAM" id="SSF48371">
    <property type="entry name" value="ARM repeat"/>
    <property type="match status" value="1"/>
</dbReference>
<dbReference type="InterPro" id="IPR027417">
    <property type="entry name" value="P-loop_NTPase"/>
</dbReference>
<dbReference type="RefSeq" id="WP_014659951.1">
    <property type="nucleotide sequence ID" value="NC_017735.1"/>
</dbReference>
<feature type="coiled-coil region" evidence="1">
    <location>
        <begin position="390"/>
        <end position="470"/>
    </location>
</feature>
<dbReference type="Proteomes" id="UP000005013">
    <property type="component" value="Chromosome"/>
</dbReference>
<protein>
    <recommendedName>
        <fullName evidence="3">Protein CR006 P-loop domain-containing protein</fullName>
    </recommendedName>
</protein>